<evidence type="ECO:0000256" key="1">
    <source>
        <dbReference type="ARBA" id="ARBA00023054"/>
    </source>
</evidence>
<evidence type="ECO:0000259" key="3">
    <source>
        <dbReference type="Pfam" id="PF21773"/>
    </source>
</evidence>
<keyword evidence="1 2" id="KW-0175">Coiled coil</keyword>
<dbReference type="InterPro" id="IPR049258">
    <property type="entry name" value="ODAD1_CC"/>
</dbReference>
<reference evidence="4" key="1">
    <citation type="submission" date="2020-11" db="EMBL/GenBank/DDBJ databases">
        <authorList>
            <person name="Tran Van P."/>
        </authorList>
    </citation>
    <scope>NUCLEOTIDE SEQUENCE</scope>
</reference>
<gene>
    <name evidence="4" type="ORF">TBIB3V08_LOCUS10152</name>
</gene>
<proteinExistence type="predicted"/>
<protein>
    <recommendedName>
        <fullName evidence="3">ODAD1 central coiled coil region domain-containing protein</fullName>
    </recommendedName>
</protein>
<feature type="domain" description="ODAD1 central coiled coil region" evidence="3">
    <location>
        <begin position="143"/>
        <end position="421"/>
    </location>
</feature>
<dbReference type="InterPro" id="IPR051876">
    <property type="entry name" value="ODA-DC/CCD"/>
</dbReference>
<sequence>MIESQELTLHHQNNSEEIAQREVNCLEQRHKVLSNTLKHDAVKSHLDLQTKIIQVLQDEKEDLFRSLMVATSGYHVDAGFEKREEIRARMDSLEKYGEEIRKAKSIIKELDEHLQVTWKEVMNLRRKVPSDSVHQANSYKSIKSRHELESRLYAVNVKTNTILVDNERRRHQIDEQLNQRRLFKKTFSALEKRLDAGRKVMQDIVDQVTLTYDERDELQEREKALVTRSKHNTALHSSDMQSLHRKVDHKVRLKEFVGTKGTVRRITCILEKRRRKRIQRMFNIKASIREYKAQLTLIKEHYGETSFTKICDIFSKRNDENFGLHQHATHIRTDLRQLKVELSALRQKILEELAHVEQRSARHAENLVRLAKQERLFSEETSRGHNHLEELDRKVASLLEGLEGVCVMLRCDRTPLLELLGGNLHITCNNVGLYLPLIENRVYEMLHQTYLKDRPALLGGEQTEGTKWDTEEETASRGKTVSVVVKGRLYRAPLETVTLCSLCVEQEEMLHFDAQQPVPLTREQVVQVIGIDVVLVRGG</sequence>
<organism evidence="4">
    <name type="scientific">Timema bartmani</name>
    <dbReference type="NCBI Taxonomy" id="61472"/>
    <lineage>
        <taxon>Eukaryota</taxon>
        <taxon>Metazoa</taxon>
        <taxon>Ecdysozoa</taxon>
        <taxon>Arthropoda</taxon>
        <taxon>Hexapoda</taxon>
        <taxon>Insecta</taxon>
        <taxon>Pterygota</taxon>
        <taxon>Neoptera</taxon>
        <taxon>Polyneoptera</taxon>
        <taxon>Phasmatodea</taxon>
        <taxon>Timematodea</taxon>
        <taxon>Timematoidea</taxon>
        <taxon>Timematidae</taxon>
        <taxon>Timema</taxon>
    </lineage>
</organism>
<dbReference type="AlphaFoldDB" id="A0A7R9F6R3"/>
<dbReference type="Pfam" id="PF21773">
    <property type="entry name" value="ODAD1_CC"/>
    <property type="match status" value="1"/>
</dbReference>
<evidence type="ECO:0000313" key="4">
    <source>
        <dbReference type="EMBL" id="CAD7447850.1"/>
    </source>
</evidence>
<dbReference type="PANTHER" id="PTHR21694:SF18">
    <property type="entry name" value="COILED-COIL DOMAIN-CONTAINING PROTEIN 63"/>
    <property type="match status" value="1"/>
</dbReference>
<name>A0A7R9F6R3_9NEOP</name>
<evidence type="ECO:0000256" key="2">
    <source>
        <dbReference type="SAM" id="Coils"/>
    </source>
</evidence>
<feature type="coiled-coil region" evidence="2">
    <location>
        <begin position="328"/>
        <end position="359"/>
    </location>
</feature>
<dbReference type="EMBL" id="OD569315">
    <property type="protein sequence ID" value="CAD7447850.1"/>
    <property type="molecule type" value="Genomic_DNA"/>
</dbReference>
<dbReference type="PANTHER" id="PTHR21694">
    <property type="entry name" value="COILED-COIL DOMAIN-CONTAINING PROTEIN 63"/>
    <property type="match status" value="1"/>
</dbReference>
<accession>A0A7R9F6R3</accession>